<keyword evidence="2" id="KW-1185">Reference proteome</keyword>
<comment type="caution">
    <text evidence="1">The sequence shown here is derived from an EMBL/GenBank/DDBJ whole genome shotgun (WGS) entry which is preliminary data.</text>
</comment>
<evidence type="ECO:0000313" key="1">
    <source>
        <dbReference type="EMBL" id="NMG26288.1"/>
    </source>
</evidence>
<dbReference type="InterPro" id="IPR035338">
    <property type="entry name" value="KleA/KleC-like"/>
</dbReference>
<name>A0ABX1PQZ4_9RHOO</name>
<reference evidence="1" key="1">
    <citation type="submission" date="2019-12" db="EMBL/GenBank/DDBJ databases">
        <title>Comparative genomics gives insights into the taxonomy of the Azoarcus-Aromatoleum group and reveals separate origins of nif in the plant-associated Azoarcus and non-plant-associated Aromatoleum sub-groups.</title>
        <authorList>
            <person name="Lafos M."/>
            <person name="Maluk M."/>
            <person name="Batista M."/>
            <person name="Junghare M."/>
            <person name="Carmona M."/>
            <person name="Faoro H."/>
            <person name="Cruz L.M."/>
            <person name="Battistoni F."/>
            <person name="De Souza E."/>
            <person name="Pedrosa F."/>
            <person name="Chen W.-M."/>
            <person name="Poole P.S."/>
            <person name="Dixon R.A."/>
            <person name="James E.K."/>
        </authorList>
    </citation>
    <scope>NUCLEOTIDE SEQUENCE</scope>
    <source>
        <strain evidence="1">LuFRes1</strain>
    </source>
</reference>
<organism evidence="1 2">
    <name type="scientific">Aromatoleum anaerobium</name>
    <dbReference type="NCBI Taxonomy" id="182180"/>
    <lineage>
        <taxon>Bacteria</taxon>
        <taxon>Pseudomonadati</taxon>
        <taxon>Pseudomonadota</taxon>
        <taxon>Betaproteobacteria</taxon>
        <taxon>Rhodocyclales</taxon>
        <taxon>Rhodocyclaceae</taxon>
        <taxon>Aromatoleum</taxon>
    </lineage>
</organism>
<protein>
    <submittedName>
        <fullName evidence="1">Protein kleA</fullName>
    </submittedName>
</protein>
<dbReference type="EMBL" id="WTVG01000063">
    <property type="protein sequence ID" value="NMG26288.1"/>
    <property type="molecule type" value="Genomic_DNA"/>
</dbReference>
<evidence type="ECO:0000313" key="2">
    <source>
        <dbReference type="Proteomes" id="UP000615989"/>
    </source>
</evidence>
<dbReference type="Proteomes" id="UP000615989">
    <property type="component" value="Unassembled WGS sequence"/>
</dbReference>
<accession>A0ABX1PQZ4</accession>
<dbReference type="RefSeq" id="WP_169119615.1">
    <property type="nucleotide sequence ID" value="NZ_WTVG02000001.1"/>
</dbReference>
<sequence>MRNQVMPWIDLLPNVNPSLMAQRDVVATKMALADDYMRRAERLRREAYFDSMRLECRAMAACGLDAVERAKRVAG</sequence>
<proteinExistence type="predicted"/>
<gene>
    <name evidence="1" type="ORF">GO606_16505</name>
</gene>
<dbReference type="Pfam" id="PF17383">
    <property type="entry name" value="kleA_kleC"/>
    <property type="match status" value="1"/>
</dbReference>